<reference evidence="1 2" key="1">
    <citation type="submission" date="2018-06" db="EMBL/GenBank/DDBJ databases">
        <title>Comparative genomics of downy mildews reveals potential adaptations to biotrophy.</title>
        <authorList>
            <person name="Fletcher K."/>
            <person name="Klosterman S.J."/>
            <person name="Derevnina L."/>
            <person name="Martin F."/>
            <person name="Koike S."/>
            <person name="Reyes Chin-Wo S."/>
            <person name="Mou B."/>
            <person name="Michelmore R."/>
        </authorList>
    </citation>
    <scope>NUCLEOTIDE SEQUENCE [LARGE SCALE GENOMIC DNA]</scope>
    <source>
        <strain evidence="1 2">R13</strain>
    </source>
</reference>
<dbReference type="EMBL" id="QKXF01000110">
    <property type="protein sequence ID" value="RQM16754.1"/>
    <property type="molecule type" value="Genomic_DNA"/>
</dbReference>
<dbReference type="VEuPathDB" id="FungiDB:DD237_000523"/>
<evidence type="ECO:0000313" key="1">
    <source>
        <dbReference type="EMBL" id="RQM16754.1"/>
    </source>
</evidence>
<dbReference type="AlphaFoldDB" id="A0A425CID3"/>
<gene>
    <name evidence="1" type="ORF">DD237_000523</name>
</gene>
<comment type="caution">
    <text evidence="1">The sequence shown here is derived from an EMBL/GenBank/DDBJ whole genome shotgun (WGS) entry which is preliminary data.</text>
</comment>
<accession>A0A425CID3</accession>
<sequence>MHQQLVLWLSCVSMKKHSDASAFALETSSADQLQDKRHPLASKRAEHERCSDWAAATLTSDELRHGDHNGFNINLLKLSWSSTAVDPMGENECLIRV</sequence>
<protein>
    <submittedName>
        <fullName evidence="1">Uncharacterized protein</fullName>
    </submittedName>
</protein>
<organism evidence="1 2">
    <name type="scientific">Peronospora effusa</name>
    <dbReference type="NCBI Taxonomy" id="542832"/>
    <lineage>
        <taxon>Eukaryota</taxon>
        <taxon>Sar</taxon>
        <taxon>Stramenopiles</taxon>
        <taxon>Oomycota</taxon>
        <taxon>Peronosporomycetes</taxon>
        <taxon>Peronosporales</taxon>
        <taxon>Peronosporaceae</taxon>
        <taxon>Peronospora</taxon>
    </lineage>
</organism>
<evidence type="ECO:0000313" key="2">
    <source>
        <dbReference type="Proteomes" id="UP000286097"/>
    </source>
</evidence>
<name>A0A425CID3_9STRA</name>
<dbReference type="Proteomes" id="UP000286097">
    <property type="component" value="Unassembled WGS sequence"/>
</dbReference>
<proteinExistence type="predicted"/>